<dbReference type="InterPro" id="IPR018649">
    <property type="entry name" value="SHOCT"/>
</dbReference>
<dbReference type="Proteomes" id="UP001501729">
    <property type="component" value="Unassembled WGS sequence"/>
</dbReference>
<keyword evidence="4" id="KW-1185">Reference proteome</keyword>
<feature type="domain" description="SHOCT" evidence="2">
    <location>
        <begin position="97"/>
        <end position="122"/>
    </location>
</feature>
<evidence type="ECO:0000256" key="1">
    <source>
        <dbReference type="SAM" id="Phobius"/>
    </source>
</evidence>
<comment type="caution">
    <text evidence="3">The sequence shown here is derived from an EMBL/GenBank/DDBJ whole genome shotgun (WGS) entry which is preliminary data.</text>
</comment>
<keyword evidence="1" id="KW-1133">Transmembrane helix</keyword>
<evidence type="ECO:0000313" key="4">
    <source>
        <dbReference type="Proteomes" id="UP001501729"/>
    </source>
</evidence>
<reference evidence="3 4" key="1">
    <citation type="journal article" date="2019" name="Int. J. Syst. Evol. Microbiol.">
        <title>The Global Catalogue of Microorganisms (GCM) 10K type strain sequencing project: providing services to taxonomists for standard genome sequencing and annotation.</title>
        <authorList>
            <consortium name="The Broad Institute Genomics Platform"/>
            <consortium name="The Broad Institute Genome Sequencing Center for Infectious Disease"/>
            <person name="Wu L."/>
            <person name="Ma J."/>
        </authorList>
    </citation>
    <scope>NUCLEOTIDE SEQUENCE [LARGE SCALE GENOMIC DNA]</scope>
    <source>
        <strain evidence="3 4">JCM 17504</strain>
    </source>
</reference>
<gene>
    <name evidence="3" type="ORF">GCM10025751_53160</name>
</gene>
<evidence type="ECO:0000313" key="3">
    <source>
        <dbReference type="EMBL" id="GAA5064058.1"/>
    </source>
</evidence>
<dbReference type="Pfam" id="PF09851">
    <property type="entry name" value="SHOCT"/>
    <property type="match status" value="1"/>
</dbReference>
<dbReference type="EMBL" id="BAABKX010000030">
    <property type="protein sequence ID" value="GAA5064058.1"/>
    <property type="molecule type" value="Genomic_DNA"/>
</dbReference>
<feature type="transmembrane region" description="Helical" evidence="1">
    <location>
        <begin position="64"/>
        <end position="85"/>
    </location>
</feature>
<proteinExistence type="predicted"/>
<organism evidence="3 4">
    <name type="scientific">Haladaptatus pallidirubidus</name>
    <dbReference type="NCBI Taxonomy" id="1008152"/>
    <lineage>
        <taxon>Archaea</taxon>
        <taxon>Methanobacteriati</taxon>
        <taxon>Methanobacteriota</taxon>
        <taxon>Stenosarchaea group</taxon>
        <taxon>Halobacteria</taxon>
        <taxon>Halobacteriales</taxon>
        <taxon>Haladaptataceae</taxon>
        <taxon>Haladaptatus</taxon>
    </lineage>
</organism>
<sequence>MNMFESKAMANARFLEYVNRMFQNLLAGSVHQITSSANTIALQLRMGLESGSWGGGGWGWGFGFLWPLLWLIVLAATIGIVMYFLTRQTSSTNANNALVVLRERYARGEIEDEEFEERASRLRDHP</sequence>
<protein>
    <recommendedName>
        <fullName evidence="2">SHOCT domain-containing protein</fullName>
    </recommendedName>
</protein>
<accession>A0AAV3UQX7</accession>
<evidence type="ECO:0000259" key="2">
    <source>
        <dbReference type="Pfam" id="PF09851"/>
    </source>
</evidence>
<keyword evidence="1" id="KW-0812">Transmembrane</keyword>
<dbReference type="AlphaFoldDB" id="A0AAV3UQX7"/>
<keyword evidence="1" id="KW-0472">Membrane</keyword>
<feature type="transmembrane region" description="Helical" evidence="1">
    <location>
        <begin position="21"/>
        <end position="44"/>
    </location>
</feature>
<name>A0AAV3UQX7_9EURY</name>